<dbReference type="EMBL" id="CP118375">
    <property type="protein sequence ID" value="WFD42545.1"/>
    <property type="molecule type" value="Genomic_DNA"/>
</dbReference>
<accession>A0AAF0F831</accession>
<name>A0AAF0F831_9BASI</name>
<organism evidence="1 2">
    <name type="scientific">Malassezia psittaci</name>
    <dbReference type="NCBI Taxonomy" id="1821823"/>
    <lineage>
        <taxon>Eukaryota</taxon>
        <taxon>Fungi</taxon>
        <taxon>Dikarya</taxon>
        <taxon>Basidiomycota</taxon>
        <taxon>Ustilaginomycotina</taxon>
        <taxon>Malasseziomycetes</taxon>
        <taxon>Malasseziales</taxon>
        <taxon>Malasseziaceae</taxon>
        <taxon>Malassezia</taxon>
    </lineage>
</organism>
<protein>
    <submittedName>
        <fullName evidence="1">Uncharacterized protein</fullName>
    </submittedName>
</protein>
<evidence type="ECO:0000313" key="2">
    <source>
        <dbReference type="Proteomes" id="UP001214628"/>
    </source>
</evidence>
<keyword evidence="2" id="KW-1185">Reference proteome</keyword>
<dbReference type="Proteomes" id="UP001214628">
    <property type="component" value="Chromosome 1"/>
</dbReference>
<evidence type="ECO:0000313" key="1">
    <source>
        <dbReference type="EMBL" id="WFD42545.1"/>
    </source>
</evidence>
<reference evidence="1" key="1">
    <citation type="submission" date="2023-02" db="EMBL/GenBank/DDBJ databases">
        <title>Mating type loci evolution in Malassezia.</title>
        <authorList>
            <person name="Coelho M.A."/>
        </authorList>
    </citation>
    <scope>NUCLEOTIDE SEQUENCE</scope>
    <source>
        <strain evidence="1">CBS 14136</strain>
    </source>
</reference>
<proteinExistence type="predicted"/>
<dbReference type="AlphaFoldDB" id="A0AAF0F831"/>
<gene>
    <name evidence="1" type="ORF">MPSI1_001191</name>
</gene>
<sequence>MSTSAIDTEYLETDSTGAEVRYEVFEKAWHRARTQLQELADGLYEPYCGQIAEKLSRLRMGIPTLSVDGMLESADA</sequence>